<gene>
    <name evidence="1" type="ORF">SCFA_3790005</name>
</gene>
<dbReference type="Pfam" id="PF06023">
    <property type="entry name" value="Csa1"/>
    <property type="match status" value="1"/>
</dbReference>
<name>A0A485M5C5_9ZZZZ</name>
<dbReference type="InterPro" id="IPR009260">
    <property type="entry name" value="CRISPR-ass_Csa1"/>
</dbReference>
<organism evidence="1">
    <name type="scientific">anaerobic digester metagenome</name>
    <dbReference type="NCBI Taxonomy" id="1263854"/>
    <lineage>
        <taxon>unclassified sequences</taxon>
        <taxon>metagenomes</taxon>
        <taxon>ecological metagenomes</taxon>
    </lineage>
</organism>
<dbReference type="EMBL" id="CAADRN010000311">
    <property type="protein sequence ID" value="VFU17859.1"/>
    <property type="molecule type" value="Genomic_DNA"/>
</dbReference>
<dbReference type="NCBIfam" id="TIGR01896">
    <property type="entry name" value="cas_AF1879"/>
    <property type="match status" value="1"/>
</dbReference>
<sequence>MYFLTEEERKQLNKGYLPRSRQMEIAEELRGWNWHQPPLAPVYDLKLALYEVANSYCTSNRDLYLKRIDRIKTKPNLAMIRGKVFHEILVRVLVRAKRLIYEKGVDHFQEILRKLSTPLDLNFLTVYRSQLTEEEFSELQKRASIIANFENARVAARIQEILVKQPHIQEDSLATLAIPVVVEQKLDGTFFGLSASLSADAFTFSEPMVLDLKFGEPKKFHRLSTTGYALVMEAIHEYPINLGCIVYAEFKGDRLIVKKDIHIIDDELRQWFIEERDQKMRMIYEEIDPGLGNCYDSCPYILQCRG</sequence>
<dbReference type="AlphaFoldDB" id="A0A485M5C5"/>
<reference evidence="1" key="1">
    <citation type="submission" date="2019-03" db="EMBL/GenBank/DDBJ databases">
        <authorList>
            <person name="Hao L."/>
        </authorList>
    </citation>
    <scope>NUCLEOTIDE SEQUENCE</scope>
</reference>
<protein>
    <submittedName>
        <fullName evidence="1">PD-(D/E)XK nuclease superfamily protein</fullName>
    </submittedName>
</protein>
<accession>A0A485M5C5</accession>
<proteinExistence type="predicted"/>
<evidence type="ECO:0000313" key="1">
    <source>
        <dbReference type="EMBL" id="VFU17859.1"/>
    </source>
</evidence>